<organism evidence="3 4">
    <name type="scientific">Mycobacterium paragordonae</name>
    <dbReference type="NCBI Taxonomy" id="1389713"/>
    <lineage>
        <taxon>Bacteria</taxon>
        <taxon>Bacillati</taxon>
        <taxon>Actinomycetota</taxon>
        <taxon>Actinomycetes</taxon>
        <taxon>Mycobacteriales</taxon>
        <taxon>Mycobacteriaceae</taxon>
        <taxon>Mycobacterium</taxon>
    </lineage>
</organism>
<feature type="compositionally biased region" description="Gly residues" evidence="1">
    <location>
        <begin position="467"/>
        <end position="589"/>
    </location>
</feature>
<feature type="region of interest" description="Disordered" evidence="1">
    <location>
        <begin position="453"/>
        <end position="589"/>
    </location>
</feature>
<comment type="caution">
    <text evidence="3">The sequence shown here is derived from an EMBL/GenBank/DDBJ whole genome shotgun (WGS) entry which is preliminary data.</text>
</comment>
<name>A0ABQ1BXY5_9MYCO</name>
<feature type="compositionally biased region" description="Pro residues" evidence="1">
    <location>
        <begin position="453"/>
        <end position="465"/>
    </location>
</feature>
<dbReference type="Pfam" id="PF23717">
    <property type="entry name" value="DUF7159"/>
    <property type="match status" value="1"/>
</dbReference>
<protein>
    <recommendedName>
        <fullName evidence="2">DUF7159 domain-containing protein</fullName>
    </recommendedName>
</protein>
<evidence type="ECO:0000256" key="1">
    <source>
        <dbReference type="SAM" id="MobiDB-lite"/>
    </source>
</evidence>
<dbReference type="EMBL" id="BLKX01000001">
    <property type="protein sequence ID" value="GFG76892.1"/>
    <property type="molecule type" value="Genomic_DNA"/>
</dbReference>
<accession>A0ABQ1BXY5</accession>
<gene>
    <name evidence="3" type="ORF">MPRG_01680</name>
</gene>
<dbReference type="InterPro" id="IPR055583">
    <property type="entry name" value="DUF7159"/>
</dbReference>
<evidence type="ECO:0000313" key="4">
    <source>
        <dbReference type="Proteomes" id="UP000465240"/>
    </source>
</evidence>
<sequence length="589" mass="57694">MDVVLGVSMAPSAVRMALVEGEDADGVIVEEDSFRMARDTAATCASDRVMAAILGTREGAGDAGLRLSSVGVSWTDQTQAAALRDALAAHKVENVMLVSAFLAAVAMGQSVGAAVGYERTGVLFVEPDSATLAVVDTRDGSLCDVRRQFLAEDDDAAVAELAQLVSTAETMRARPDGIYVVGSGVDVPMIKPALDAATTLRISVPEEPDMALARGAALASGSSPLFAATTAALAYAQLGDELPEAPGFDDGDLPEEESAKRRPALLLGSGLAVVACAAVIALEVALAINIRPTVALQPKPNENQFVAPMQPEAVQTEVAAPQHKIDLPAAPPRVETPQVPKVAPAAPIEQAQAAPVIPAPAAPVIPAPALPAPELPAPRLPDPVLVPPVIPILVPPIQVPRQQPQLPAPRAPIPASPPRIQNPIPQAPVIQVPKAPVPQIPQAPVIQVPKAPVPQIPQAPVPNPGRGPFGGGGGGNPGNQGPFGGGRGPFGGGGPGSQGPFGGGGGPGSQGPFGGGGPGGRGPFGGGGPGGQGPFGGGGSGGHGPFGGGGPGGGGSGGGHGGFGGGGGGFGGGGGGFGGGHGGGGGGHR</sequence>
<proteinExistence type="predicted"/>
<dbReference type="RefSeq" id="WP_425272105.1">
    <property type="nucleotide sequence ID" value="NZ_BLKX01000001.1"/>
</dbReference>
<feature type="domain" description="DUF7159" evidence="2">
    <location>
        <begin position="2"/>
        <end position="230"/>
    </location>
</feature>
<dbReference type="Proteomes" id="UP000465240">
    <property type="component" value="Unassembled WGS sequence"/>
</dbReference>
<keyword evidence="4" id="KW-1185">Reference proteome</keyword>
<reference evidence="3 4" key="1">
    <citation type="journal article" date="2019" name="Emerg. Microbes Infect.">
        <title>Comprehensive subspecies identification of 175 nontuberculous mycobacteria species based on 7547 genomic profiles.</title>
        <authorList>
            <person name="Matsumoto Y."/>
            <person name="Kinjo T."/>
            <person name="Motooka D."/>
            <person name="Nabeya D."/>
            <person name="Jung N."/>
            <person name="Uechi K."/>
            <person name="Horii T."/>
            <person name="Iida T."/>
            <person name="Fujita J."/>
            <person name="Nakamura S."/>
        </authorList>
    </citation>
    <scope>NUCLEOTIDE SEQUENCE [LARGE SCALE GENOMIC DNA]</scope>
    <source>
        <strain evidence="3 4">JCM 18565</strain>
    </source>
</reference>
<evidence type="ECO:0000313" key="3">
    <source>
        <dbReference type="EMBL" id="GFG76892.1"/>
    </source>
</evidence>
<evidence type="ECO:0000259" key="2">
    <source>
        <dbReference type="Pfam" id="PF23717"/>
    </source>
</evidence>